<evidence type="ECO:0000256" key="8">
    <source>
        <dbReference type="SAM" id="Phobius"/>
    </source>
</evidence>
<dbReference type="PANTHER" id="PTHR15301">
    <property type="entry name" value="INSULIN-INDUCED GENE 1"/>
    <property type="match status" value="1"/>
</dbReference>
<dbReference type="Proteomes" id="UP000176998">
    <property type="component" value="Unassembled WGS sequence"/>
</dbReference>
<gene>
    <name evidence="9" type="ORF">CORC01_11915</name>
</gene>
<keyword evidence="10" id="KW-1185">Reference proteome</keyword>
<evidence type="ECO:0000256" key="6">
    <source>
        <dbReference type="ARBA" id="ARBA00023136"/>
    </source>
</evidence>
<keyword evidence="4" id="KW-0256">Endoplasmic reticulum</keyword>
<dbReference type="GO" id="GO:0005789">
    <property type="term" value="C:endoplasmic reticulum membrane"/>
    <property type="evidence" value="ECO:0007669"/>
    <property type="project" value="UniProtKB-SubCell"/>
</dbReference>
<dbReference type="RefSeq" id="XP_022469933.1">
    <property type="nucleotide sequence ID" value="XM_022623537.1"/>
</dbReference>
<feature type="region of interest" description="Disordered" evidence="7">
    <location>
        <begin position="1"/>
        <end position="62"/>
    </location>
</feature>
<evidence type="ECO:0000313" key="9">
    <source>
        <dbReference type="EMBL" id="OHE92765.1"/>
    </source>
</evidence>
<comment type="subcellular location">
    <subcellularLocation>
        <location evidence="1">Endoplasmic reticulum membrane</location>
        <topology evidence="1">Multi-pass membrane protein</topology>
    </subcellularLocation>
</comment>
<feature type="transmembrane region" description="Helical" evidence="8">
    <location>
        <begin position="267"/>
        <end position="287"/>
    </location>
</feature>
<dbReference type="OrthoDB" id="205546at2759"/>
<keyword evidence="6 8" id="KW-0472">Membrane</keyword>
<evidence type="ECO:0000256" key="2">
    <source>
        <dbReference type="ARBA" id="ARBA00007475"/>
    </source>
</evidence>
<feature type="compositionally biased region" description="Polar residues" evidence="7">
    <location>
        <begin position="44"/>
        <end position="56"/>
    </location>
</feature>
<name>A0A1G4AUI1_9PEZI</name>
<evidence type="ECO:0000256" key="3">
    <source>
        <dbReference type="ARBA" id="ARBA00022692"/>
    </source>
</evidence>
<keyword evidence="3 8" id="KW-0812">Transmembrane</keyword>
<comment type="caution">
    <text evidence="9">The sequence shown here is derived from an EMBL/GenBank/DDBJ whole genome shotgun (WGS) entry which is preliminary data.</text>
</comment>
<dbReference type="GO" id="GO:0016126">
    <property type="term" value="P:sterol biosynthetic process"/>
    <property type="evidence" value="ECO:0007669"/>
    <property type="project" value="TreeGrafter"/>
</dbReference>
<sequence length="387" mass="42424">MSDDGPHLIRPIPRRPFDLNHAAPTPPEDDSSSPSPNPELDLSRLQNAQTTSSESGSIPRAPSVLNMTASTLFGIYSPTTYGRDRAYNDRDEPDTLWGTGAQTPIKRANVDDTTFELMKDRSKLSRRRSSYRSGAKTPPPSTATMALFNVSRVALLFVIGMGYGVMVTRLQNEHRFSSFQVDSMMMPGYDWQYLTLWGLTGVVLGSLLPWFDGVWENSFGKDEAIVEERSGSPSPEDSSPVKDWALVVRSIGAFVGIVFAIRKLPWASTLQVSLTLALVNPFLWYLIDRSKPGFLLSAAVGLAGSAVLLGINPDVMPTPSSLTYRNESERAYSEPITLGGLASQETIETGIWMLSVLFCSCVCFGNIGRRLTLNKSASARGRWAGTR</sequence>
<evidence type="ECO:0000256" key="7">
    <source>
        <dbReference type="SAM" id="MobiDB-lite"/>
    </source>
</evidence>
<accession>A0A1G4AUI1</accession>
<keyword evidence="5 8" id="KW-1133">Transmembrane helix</keyword>
<evidence type="ECO:0000256" key="1">
    <source>
        <dbReference type="ARBA" id="ARBA00004477"/>
    </source>
</evidence>
<evidence type="ECO:0000256" key="4">
    <source>
        <dbReference type="ARBA" id="ARBA00022824"/>
    </source>
</evidence>
<comment type="similarity">
    <text evidence="2">Belongs to the INSIG family.</text>
</comment>
<dbReference type="PANTHER" id="PTHR15301:SF3">
    <property type="entry name" value="PROTEIN NSG1-RELATED"/>
    <property type="match status" value="1"/>
</dbReference>
<dbReference type="InterPro" id="IPR025929">
    <property type="entry name" value="INSIG_fam"/>
</dbReference>
<reference evidence="9 10" key="1">
    <citation type="submission" date="2016-09" db="EMBL/GenBank/DDBJ databases">
        <authorList>
            <person name="Capua I."/>
            <person name="De Benedictis P."/>
            <person name="Joannis T."/>
            <person name="Lombin L.H."/>
            <person name="Cattoli G."/>
        </authorList>
    </citation>
    <scope>NUCLEOTIDE SEQUENCE [LARGE SCALE GENOMIC DNA]</scope>
    <source>
        <strain evidence="9 10">IMI 309357</strain>
    </source>
</reference>
<feature type="transmembrane region" description="Helical" evidence="8">
    <location>
        <begin position="153"/>
        <end position="171"/>
    </location>
</feature>
<dbReference type="EMBL" id="MJBS01000137">
    <property type="protein sequence ID" value="OHE92765.1"/>
    <property type="molecule type" value="Genomic_DNA"/>
</dbReference>
<dbReference type="AlphaFoldDB" id="A0A1G4AUI1"/>
<proteinExistence type="inferred from homology"/>
<evidence type="ECO:0000313" key="10">
    <source>
        <dbReference type="Proteomes" id="UP000176998"/>
    </source>
</evidence>
<dbReference type="GeneID" id="34565047"/>
<protein>
    <submittedName>
        <fullName evidence="9">Insulin-induced protein</fullName>
    </submittedName>
</protein>
<evidence type="ECO:0000256" key="5">
    <source>
        <dbReference type="ARBA" id="ARBA00022989"/>
    </source>
</evidence>
<feature type="transmembrane region" description="Helical" evidence="8">
    <location>
        <begin position="350"/>
        <end position="368"/>
    </location>
</feature>
<feature type="transmembrane region" description="Helical" evidence="8">
    <location>
        <begin position="294"/>
        <end position="311"/>
    </location>
</feature>
<dbReference type="STRING" id="1209926.A0A1G4AUI1"/>
<dbReference type="Pfam" id="PF07281">
    <property type="entry name" value="INSIG"/>
    <property type="match status" value="1"/>
</dbReference>
<feature type="transmembrane region" description="Helical" evidence="8">
    <location>
        <begin position="191"/>
        <end position="211"/>
    </location>
</feature>
<organism evidence="9 10">
    <name type="scientific">Colletotrichum orchidophilum</name>
    <dbReference type="NCBI Taxonomy" id="1209926"/>
    <lineage>
        <taxon>Eukaryota</taxon>
        <taxon>Fungi</taxon>
        <taxon>Dikarya</taxon>
        <taxon>Ascomycota</taxon>
        <taxon>Pezizomycotina</taxon>
        <taxon>Sordariomycetes</taxon>
        <taxon>Hypocreomycetidae</taxon>
        <taxon>Glomerellales</taxon>
        <taxon>Glomerellaceae</taxon>
        <taxon>Colletotrichum</taxon>
    </lineage>
</organism>